<accession>A0A644Z2V9</accession>
<dbReference type="Pfam" id="PF01408">
    <property type="entry name" value="GFO_IDH_MocA"/>
    <property type="match status" value="1"/>
</dbReference>
<dbReference type="Gene3D" id="3.40.50.720">
    <property type="entry name" value="NAD(P)-binding Rossmann-like Domain"/>
    <property type="match status" value="1"/>
</dbReference>
<dbReference type="PANTHER" id="PTHR43818">
    <property type="entry name" value="BCDNA.GH03377"/>
    <property type="match status" value="1"/>
</dbReference>
<name>A0A644Z2V9_9ZZZZ</name>
<reference evidence="2" key="1">
    <citation type="submission" date="2019-08" db="EMBL/GenBank/DDBJ databases">
        <authorList>
            <person name="Kucharzyk K."/>
            <person name="Murdoch R.W."/>
            <person name="Higgins S."/>
            <person name="Loffler F."/>
        </authorList>
    </citation>
    <scope>NUCLEOTIDE SEQUENCE</scope>
</reference>
<evidence type="ECO:0000313" key="2">
    <source>
        <dbReference type="EMBL" id="MPM34927.1"/>
    </source>
</evidence>
<gene>
    <name evidence="2" type="ORF">SDC9_81517</name>
</gene>
<dbReference type="InterPro" id="IPR036291">
    <property type="entry name" value="NAD(P)-bd_dom_sf"/>
</dbReference>
<evidence type="ECO:0000259" key="1">
    <source>
        <dbReference type="Pfam" id="PF01408"/>
    </source>
</evidence>
<organism evidence="2">
    <name type="scientific">bioreactor metagenome</name>
    <dbReference type="NCBI Taxonomy" id="1076179"/>
    <lineage>
        <taxon>unclassified sequences</taxon>
        <taxon>metagenomes</taxon>
        <taxon>ecological metagenomes</taxon>
    </lineage>
</organism>
<dbReference type="PANTHER" id="PTHR43818:SF9">
    <property type="entry name" value="HYPOTHETICAL OXIDOREDUCTASE"/>
    <property type="match status" value="1"/>
</dbReference>
<dbReference type="EMBL" id="VSSQ01007124">
    <property type="protein sequence ID" value="MPM34927.1"/>
    <property type="molecule type" value="Genomic_DNA"/>
</dbReference>
<dbReference type="SUPFAM" id="SSF51735">
    <property type="entry name" value="NAD(P)-binding Rossmann-fold domains"/>
    <property type="match status" value="1"/>
</dbReference>
<feature type="domain" description="Gfo/Idh/MocA-like oxidoreductase N-terminal" evidence="1">
    <location>
        <begin position="11"/>
        <end position="142"/>
    </location>
</feature>
<sequence length="322" mass="35179">MLVGTSLQAQIKVGIIGLDTSHSPAFVKAFNTEDPKPEYAGFRVVAAYPYGSKTIKTSLDRIPKYIDEVKKYGVKISDSIEDMLKEVDCVMLETNDGNLHPEQALLVFKAGKPVFIDKPIGANLAQAIAIFEMAEKYNVPLFSSSALRYSPDNQKLRKGELGKVFGADAFSPATMEPSHADLAWYAIHGVETMYTIMGQGCESVQRTYTEGSDLIVGKWSDGRIGTVRGIRDGKLSYGGSALTDKGVVPAGGYKGYDPLLVEVVQFFKTKIVPVSKEETLEIFAFIEAADMSREKGGKVVTIADAMKKGQKEAKKLIKKMKI</sequence>
<protein>
    <recommendedName>
        <fullName evidence="1">Gfo/Idh/MocA-like oxidoreductase N-terminal domain-containing protein</fullName>
    </recommendedName>
</protein>
<proteinExistence type="predicted"/>
<dbReference type="GO" id="GO:0000166">
    <property type="term" value="F:nucleotide binding"/>
    <property type="evidence" value="ECO:0007669"/>
    <property type="project" value="InterPro"/>
</dbReference>
<comment type="caution">
    <text evidence="2">The sequence shown here is derived from an EMBL/GenBank/DDBJ whole genome shotgun (WGS) entry which is preliminary data.</text>
</comment>
<dbReference type="InterPro" id="IPR050463">
    <property type="entry name" value="Gfo/Idh/MocA_oxidrdct_glycsds"/>
</dbReference>
<dbReference type="InterPro" id="IPR000683">
    <property type="entry name" value="Gfo/Idh/MocA-like_OxRdtase_N"/>
</dbReference>
<dbReference type="AlphaFoldDB" id="A0A644Z2V9"/>